<reference evidence="7 8" key="1">
    <citation type="journal article" date="2014" name="Nat. Commun.">
        <title>Klebsormidium flaccidum genome reveals primary factors for plant terrestrial adaptation.</title>
        <authorList>
            <person name="Hori K."/>
            <person name="Maruyama F."/>
            <person name="Fujisawa T."/>
            <person name="Togashi T."/>
            <person name="Yamamoto N."/>
            <person name="Seo M."/>
            <person name="Sato S."/>
            <person name="Yamada T."/>
            <person name="Mori H."/>
            <person name="Tajima N."/>
            <person name="Moriyama T."/>
            <person name="Ikeuchi M."/>
            <person name="Watanabe M."/>
            <person name="Wada H."/>
            <person name="Kobayashi K."/>
            <person name="Saito M."/>
            <person name="Masuda T."/>
            <person name="Sasaki-Sekimoto Y."/>
            <person name="Mashiguchi K."/>
            <person name="Awai K."/>
            <person name="Shimojima M."/>
            <person name="Masuda S."/>
            <person name="Iwai M."/>
            <person name="Nobusawa T."/>
            <person name="Narise T."/>
            <person name="Kondo S."/>
            <person name="Saito H."/>
            <person name="Sato R."/>
            <person name="Murakawa M."/>
            <person name="Ihara Y."/>
            <person name="Oshima-Yamada Y."/>
            <person name="Ohtaka K."/>
            <person name="Satoh M."/>
            <person name="Sonobe K."/>
            <person name="Ishii M."/>
            <person name="Ohtani R."/>
            <person name="Kanamori-Sato M."/>
            <person name="Honoki R."/>
            <person name="Miyazaki D."/>
            <person name="Mochizuki H."/>
            <person name="Umetsu J."/>
            <person name="Higashi K."/>
            <person name="Shibata D."/>
            <person name="Kamiya Y."/>
            <person name="Sato N."/>
            <person name="Nakamura Y."/>
            <person name="Tabata S."/>
            <person name="Ida S."/>
            <person name="Kurokawa K."/>
            <person name="Ohta H."/>
        </authorList>
    </citation>
    <scope>NUCLEOTIDE SEQUENCE [LARGE SCALE GENOMIC DNA]</scope>
    <source>
        <strain evidence="7 8">NIES-2285</strain>
    </source>
</reference>
<organism evidence="7 8">
    <name type="scientific">Klebsormidium nitens</name>
    <name type="common">Green alga</name>
    <name type="synonym">Ulothrix nitens</name>
    <dbReference type="NCBI Taxonomy" id="105231"/>
    <lineage>
        <taxon>Eukaryota</taxon>
        <taxon>Viridiplantae</taxon>
        <taxon>Streptophyta</taxon>
        <taxon>Klebsormidiophyceae</taxon>
        <taxon>Klebsormidiales</taxon>
        <taxon>Klebsormidiaceae</taxon>
        <taxon>Klebsormidium</taxon>
    </lineage>
</organism>
<keyword evidence="8" id="KW-1185">Reference proteome</keyword>
<evidence type="ECO:0000313" key="8">
    <source>
        <dbReference type="Proteomes" id="UP000054558"/>
    </source>
</evidence>
<feature type="transmembrane region" description="Helical" evidence="5">
    <location>
        <begin position="6"/>
        <end position="23"/>
    </location>
</feature>
<proteinExistence type="predicted"/>
<dbReference type="InterPro" id="IPR006634">
    <property type="entry name" value="TLC-dom"/>
</dbReference>
<evidence type="ECO:0000259" key="6">
    <source>
        <dbReference type="SMART" id="SM00724"/>
    </source>
</evidence>
<dbReference type="OrthoDB" id="204175at2759"/>
<dbReference type="InterPro" id="IPR040327">
    <property type="entry name" value="At5g14285-like"/>
</dbReference>
<evidence type="ECO:0000313" key="7">
    <source>
        <dbReference type="EMBL" id="GAQ78941.1"/>
    </source>
</evidence>
<keyword evidence="4 5" id="KW-0472">Membrane</keyword>
<evidence type="ECO:0000256" key="5">
    <source>
        <dbReference type="SAM" id="Phobius"/>
    </source>
</evidence>
<dbReference type="AlphaFoldDB" id="A0A1Y1HPN5"/>
<dbReference type="Pfam" id="PF03798">
    <property type="entry name" value="TRAM_LAG1_CLN8"/>
    <property type="match status" value="1"/>
</dbReference>
<feature type="transmembrane region" description="Helical" evidence="5">
    <location>
        <begin position="155"/>
        <end position="180"/>
    </location>
</feature>
<name>A0A1Y1HPN5_KLENI</name>
<gene>
    <name evidence="7" type="ORF">KFL_000210270</name>
</gene>
<dbReference type="PANTHER" id="PTHR31766">
    <property type="entry name" value="GLABROUS1 ENHANCER-BINDING PROTEIN-LIKE 2"/>
    <property type="match status" value="1"/>
</dbReference>
<protein>
    <recommendedName>
        <fullName evidence="6">TLC domain-containing protein</fullName>
    </recommendedName>
</protein>
<evidence type="ECO:0000256" key="2">
    <source>
        <dbReference type="ARBA" id="ARBA00022692"/>
    </source>
</evidence>
<comment type="subcellular location">
    <subcellularLocation>
        <location evidence="1">Membrane</location>
        <topology evidence="1">Multi-pass membrane protein</topology>
    </subcellularLocation>
</comment>
<dbReference type="OMA" id="TIMRCIV"/>
<dbReference type="GO" id="GO:0016020">
    <property type="term" value="C:membrane"/>
    <property type="evidence" value="ECO:0007669"/>
    <property type="project" value="UniProtKB-SubCell"/>
</dbReference>
<feature type="transmembrane region" description="Helical" evidence="5">
    <location>
        <begin position="200"/>
        <end position="229"/>
    </location>
</feature>
<evidence type="ECO:0000256" key="1">
    <source>
        <dbReference type="ARBA" id="ARBA00004141"/>
    </source>
</evidence>
<evidence type="ECO:0000256" key="4">
    <source>
        <dbReference type="ARBA" id="ARBA00023136"/>
    </source>
</evidence>
<evidence type="ECO:0000256" key="3">
    <source>
        <dbReference type="ARBA" id="ARBA00022989"/>
    </source>
</evidence>
<keyword evidence="2 5" id="KW-0812">Transmembrane</keyword>
<dbReference type="PANTHER" id="PTHR31766:SF2">
    <property type="entry name" value="GLABROUS1 ENHANCER-BINDING PROTEIN-LIKE 2"/>
    <property type="match status" value="1"/>
</dbReference>
<dbReference type="SMART" id="SM00724">
    <property type="entry name" value="TLC"/>
    <property type="match status" value="1"/>
</dbReference>
<keyword evidence="3 5" id="KW-1133">Transmembrane helix</keyword>
<sequence>MEVFLVAAPVFALIYFVAYFRWFKFLKGTDRADASSCCMSLLHGAVTAYFACRECLIRPWLLAAPNTPLQNKILEFSLAYFVVDSVHLLTLSPDTLFILHHIGGIVYMLTSRAYVKRGALSALSLMGAGELTSPLQNTWTLSRLCKKHSPFAEKVYQAISLPFTLVYTIVRLGLGPYLVYEVAQFYVRGGADGVVPRWLAYTWSVIITLAELGSLVWVYMLWAGLIRFYKRRKQAETKKVG</sequence>
<dbReference type="Proteomes" id="UP000054558">
    <property type="component" value="Unassembled WGS sequence"/>
</dbReference>
<accession>A0A1Y1HPN5</accession>
<feature type="domain" description="TLC" evidence="6">
    <location>
        <begin position="29"/>
        <end position="230"/>
    </location>
</feature>
<dbReference type="EMBL" id="DF236970">
    <property type="protein sequence ID" value="GAQ78941.1"/>
    <property type="molecule type" value="Genomic_DNA"/>
</dbReference>